<gene>
    <name evidence="2" type="ORF">J5N97_015370</name>
</gene>
<dbReference type="EMBL" id="JAGGNH010000003">
    <property type="protein sequence ID" value="KAJ0979896.1"/>
    <property type="molecule type" value="Genomic_DNA"/>
</dbReference>
<protein>
    <submittedName>
        <fullName evidence="2">Uncharacterized protein</fullName>
    </submittedName>
</protein>
<feature type="compositionally biased region" description="Polar residues" evidence="1">
    <location>
        <begin position="79"/>
        <end position="88"/>
    </location>
</feature>
<comment type="caution">
    <text evidence="2">The sequence shown here is derived from an EMBL/GenBank/DDBJ whole genome shotgun (WGS) entry which is preliminary data.</text>
</comment>
<accession>A0A9D5CU69</accession>
<feature type="compositionally biased region" description="Polar residues" evidence="1">
    <location>
        <begin position="46"/>
        <end position="61"/>
    </location>
</feature>
<evidence type="ECO:0000313" key="3">
    <source>
        <dbReference type="Proteomes" id="UP001085076"/>
    </source>
</evidence>
<feature type="compositionally biased region" description="Basic and acidic residues" evidence="1">
    <location>
        <begin position="62"/>
        <end position="78"/>
    </location>
</feature>
<name>A0A9D5CU69_9LILI</name>
<proteinExistence type="predicted"/>
<organism evidence="2 3">
    <name type="scientific">Dioscorea zingiberensis</name>
    <dbReference type="NCBI Taxonomy" id="325984"/>
    <lineage>
        <taxon>Eukaryota</taxon>
        <taxon>Viridiplantae</taxon>
        <taxon>Streptophyta</taxon>
        <taxon>Embryophyta</taxon>
        <taxon>Tracheophyta</taxon>
        <taxon>Spermatophyta</taxon>
        <taxon>Magnoliopsida</taxon>
        <taxon>Liliopsida</taxon>
        <taxon>Dioscoreales</taxon>
        <taxon>Dioscoreaceae</taxon>
        <taxon>Dioscorea</taxon>
    </lineage>
</organism>
<dbReference type="AlphaFoldDB" id="A0A9D5CU69"/>
<keyword evidence="3" id="KW-1185">Reference proteome</keyword>
<feature type="region of interest" description="Disordered" evidence="1">
    <location>
        <begin position="1"/>
        <end position="110"/>
    </location>
</feature>
<evidence type="ECO:0000256" key="1">
    <source>
        <dbReference type="SAM" id="MobiDB-lite"/>
    </source>
</evidence>
<dbReference type="Proteomes" id="UP001085076">
    <property type="component" value="Miscellaneous, Linkage group lg03"/>
</dbReference>
<feature type="compositionally biased region" description="Basic and acidic residues" evidence="1">
    <location>
        <begin position="10"/>
        <end position="26"/>
    </location>
</feature>
<reference evidence="2" key="2">
    <citation type="journal article" date="2022" name="Hortic Res">
        <title>The genome of Dioscorea zingiberensis sheds light on the biosynthesis, origin and evolution of the medicinally important diosgenin saponins.</title>
        <authorList>
            <person name="Li Y."/>
            <person name="Tan C."/>
            <person name="Li Z."/>
            <person name="Guo J."/>
            <person name="Li S."/>
            <person name="Chen X."/>
            <person name="Wang C."/>
            <person name="Dai X."/>
            <person name="Yang H."/>
            <person name="Song W."/>
            <person name="Hou L."/>
            <person name="Xu J."/>
            <person name="Tong Z."/>
            <person name="Xu A."/>
            <person name="Yuan X."/>
            <person name="Wang W."/>
            <person name="Yang Q."/>
            <person name="Chen L."/>
            <person name="Sun Z."/>
            <person name="Wang K."/>
            <person name="Pan B."/>
            <person name="Chen J."/>
            <person name="Bao Y."/>
            <person name="Liu F."/>
            <person name="Qi X."/>
            <person name="Gang D.R."/>
            <person name="Wen J."/>
            <person name="Li J."/>
        </authorList>
    </citation>
    <scope>NUCLEOTIDE SEQUENCE</scope>
    <source>
        <strain evidence="2">Dzin_1.0</strain>
    </source>
</reference>
<feature type="region of interest" description="Disordered" evidence="1">
    <location>
        <begin position="314"/>
        <end position="354"/>
    </location>
</feature>
<evidence type="ECO:0000313" key="2">
    <source>
        <dbReference type="EMBL" id="KAJ0979896.1"/>
    </source>
</evidence>
<sequence length="354" mass="40124">MAVSVNRIEVGGETRDGKSKEKRDFNKQQVDGQDGRGKRNVAGHGSWSTSDVHQKQANSKANKFEMGRVATSEHKEKQIPQQYDQQITTKKREKGQVAGDEGADQHSSHHIGSCNVVIGQTNKTHVNNISTSCEEENENPTQVINIYSKTENINQIDDEEDSDEDYLDPILEREIELEFKALWNSQMEGEESNHSEGPNNEHTDVEHNENYLTSPHIEAPTTQQGAVIMAPPDPNTQYPLQVYDDDGKTTRQMESPIVEERANTPLHSPTRNRVQEITIPGPHRDIDISNYSWRFIQGAWNFMANPVWDDIATSLEPTEQGIQKEGLRGNPTGPAQRKGKKPLDRKQKRRWYPP</sequence>
<reference evidence="2" key="1">
    <citation type="submission" date="2021-03" db="EMBL/GenBank/DDBJ databases">
        <authorList>
            <person name="Li Z."/>
            <person name="Yang C."/>
        </authorList>
    </citation>
    <scope>NUCLEOTIDE SEQUENCE</scope>
    <source>
        <strain evidence="2">Dzin_1.0</strain>
        <tissue evidence="2">Leaf</tissue>
    </source>
</reference>